<evidence type="ECO:0000256" key="1">
    <source>
        <dbReference type="ARBA" id="ARBA00004127"/>
    </source>
</evidence>
<reference evidence="7" key="1">
    <citation type="journal article" date="2014" name="Front. Microbiol.">
        <title>High frequency of phylogenetically diverse reductive dehalogenase-homologous genes in deep subseafloor sedimentary metagenomes.</title>
        <authorList>
            <person name="Kawai M."/>
            <person name="Futagami T."/>
            <person name="Toyoda A."/>
            <person name="Takaki Y."/>
            <person name="Nishi S."/>
            <person name="Hori S."/>
            <person name="Arai W."/>
            <person name="Tsubouchi T."/>
            <person name="Morono Y."/>
            <person name="Uchiyama I."/>
            <person name="Ito T."/>
            <person name="Fujiyama A."/>
            <person name="Inagaki F."/>
            <person name="Takami H."/>
        </authorList>
    </citation>
    <scope>NUCLEOTIDE SEQUENCE</scope>
    <source>
        <strain evidence="7">Expedition CK06-06</strain>
    </source>
</reference>
<evidence type="ECO:0000256" key="2">
    <source>
        <dbReference type="ARBA" id="ARBA00022692"/>
    </source>
</evidence>
<evidence type="ECO:0000259" key="6">
    <source>
        <dbReference type="Pfam" id="PF02163"/>
    </source>
</evidence>
<dbReference type="SUPFAM" id="SSF50156">
    <property type="entry name" value="PDZ domain-like"/>
    <property type="match status" value="1"/>
</dbReference>
<feature type="transmembrane region" description="Helical" evidence="5">
    <location>
        <begin position="162"/>
        <end position="183"/>
    </location>
</feature>
<dbReference type="InterPro" id="IPR037272">
    <property type="entry name" value="SNS_sf"/>
</dbReference>
<gene>
    <name evidence="7" type="ORF">S06H3_33457</name>
</gene>
<dbReference type="PANTHER" id="PTHR13325:SF3">
    <property type="entry name" value="MEMBRANE-BOUND TRANSCRIPTION FACTOR SITE-2 PROTEASE"/>
    <property type="match status" value="1"/>
</dbReference>
<keyword evidence="4 5" id="KW-0472">Membrane</keyword>
<dbReference type="CDD" id="cd06159">
    <property type="entry name" value="S2P-M50_PDZ_Arch"/>
    <property type="match status" value="1"/>
</dbReference>
<evidence type="ECO:0000256" key="3">
    <source>
        <dbReference type="ARBA" id="ARBA00022989"/>
    </source>
</evidence>
<proteinExistence type="predicted"/>
<accession>X1N5F9</accession>
<evidence type="ECO:0000256" key="4">
    <source>
        <dbReference type="ARBA" id="ARBA00023136"/>
    </source>
</evidence>
<dbReference type="GO" id="GO:0016020">
    <property type="term" value="C:membrane"/>
    <property type="evidence" value="ECO:0007669"/>
    <property type="project" value="InterPro"/>
</dbReference>
<dbReference type="AlphaFoldDB" id="X1N5F9"/>
<name>X1N5F9_9ZZZZ</name>
<dbReference type="PANTHER" id="PTHR13325">
    <property type="entry name" value="PROTEASE M50 MEMBRANE-BOUND TRANSCRIPTION FACTOR SITE 2 PROTEASE"/>
    <property type="match status" value="1"/>
</dbReference>
<comment type="subcellular location">
    <subcellularLocation>
        <location evidence="1">Endomembrane system</location>
        <topology evidence="1">Multi-pass membrane protein</topology>
    </subcellularLocation>
</comment>
<feature type="transmembrane region" description="Helical" evidence="5">
    <location>
        <begin position="36"/>
        <end position="60"/>
    </location>
</feature>
<dbReference type="SUPFAM" id="SSF161070">
    <property type="entry name" value="SNF-like"/>
    <property type="match status" value="1"/>
</dbReference>
<feature type="transmembrane region" description="Helical" evidence="5">
    <location>
        <begin position="96"/>
        <end position="114"/>
    </location>
</feature>
<dbReference type="InterPro" id="IPR036034">
    <property type="entry name" value="PDZ_sf"/>
</dbReference>
<feature type="non-terminal residue" evidence="7">
    <location>
        <position position="1"/>
    </location>
</feature>
<dbReference type="InterPro" id="IPR001193">
    <property type="entry name" value="MBTPS2"/>
</dbReference>
<dbReference type="GO" id="GO:0031293">
    <property type="term" value="P:membrane protein intracellular domain proteolysis"/>
    <property type="evidence" value="ECO:0007669"/>
    <property type="project" value="TreeGrafter"/>
</dbReference>
<sequence>LGILEKYNISLYGPALLFRTEKGVGFLKKIASKKRFWKAFGSSGVVVCFIVMILFVYLLVHQFYLLFAFPEIKQQLPGPEVALPIPGLNPIIPIEYIVYVILALAIAVVVHEFSHGILSLAGKIKVKSLGILLFVIPVGAFTEPDEEQLKKADAAKRMRVFAAGPLSNFVVAFTVLFIFSFVFMSAVQPMAGADVLNAYDDTPAKEIGLSKGAVITSINNTEVKDINEFSVAMDYIQPNQTVNITYVLNGNTFIEQVKLTSVYEFYDQYADGELNE</sequence>
<dbReference type="GO" id="GO:0005737">
    <property type="term" value="C:cytoplasm"/>
    <property type="evidence" value="ECO:0007669"/>
    <property type="project" value="TreeGrafter"/>
</dbReference>
<keyword evidence="2 5" id="KW-0812">Transmembrane</keyword>
<keyword evidence="3 5" id="KW-1133">Transmembrane helix</keyword>
<evidence type="ECO:0000256" key="5">
    <source>
        <dbReference type="SAM" id="Phobius"/>
    </source>
</evidence>
<dbReference type="GO" id="GO:0012505">
    <property type="term" value="C:endomembrane system"/>
    <property type="evidence" value="ECO:0007669"/>
    <property type="project" value="UniProtKB-SubCell"/>
</dbReference>
<dbReference type="EMBL" id="BARV01019972">
    <property type="protein sequence ID" value="GAI22070.1"/>
    <property type="molecule type" value="Genomic_DNA"/>
</dbReference>
<evidence type="ECO:0000313" key="7">
    <source>
        <dbReference type="EMBL" id="GAI22070.1"/>
    </source>
</evidence>
<comment type="caution">
    <text evidence="7">The sequence shown here is derived from an EMBL/GenBank/DDBJ whole genome shotgun (WGS) entry which is preliminary data.</text>
</comment>
<feature type="domain" description="Peptidase M50" evidence="6">
    <location>
        <begin position="99"/>
        <end position="216"/>
    </location>
</feature>
<organism evidence="7">
    <name type="scientific">marine sediment metagenome</name>
    <dbReference type="NCBI Taxonomy" id="412755"/>
    <lineage>
        <taxon>unclassified sequences</taxon>
        <taxon>metagenomes</taxon>
        <taxon>ecological metagenomes</taxon>
    </lineage>
</organism>
<feature type="non-terminal residue" evidence="7">
    <location>
        <position position="276"/>
    </location>
</feature>
<dbReference type="Gene3D" id="2.30.42.10">
    <property type="match status" value="1"/>
</dbReference>
<dbReference type="InterPro" id="IPR008915">
    <property type="entry name" value="Peptidase_M50"/>
</dbReference>
<protein>
    <recommendedName>
        <fullName evidence="6">Peptidase M50 domain-containing protein</fullName>
    </recommendedName>
</protein>
<dbReference type="Pfam" id="PF02163">
    <property type="entry name" value="Peptidase_M50"/>
    <property type="match status" value="1"/>
</dbReference>
<dbReference type="GO" id="GO:0004222">
    <property type="term" value="F:metalloendopeptidase activity"/>
    <property type="evidence" value="ECO:0007669"/>
    <property type="project" value="InterPro"/>
</dbReference>